<evidence type="ECO:0008006" key="4">
    <source>
        <dbReference type="Google" id="ProtNLM"/>
    </source>
</evidence>
<dbReference type="Pfam" id="PF19765">
    <property type="entry name" value="DUF6252"/>
    <property type="match status" value="1"/>
</dbReference>
<evidence type="ECO:0000313" key="2">
    <source>
        <dbReference type="EMBL" id="MBD2766618.1"/>
    </source>
</evidence>
<proteinExistence type="predicted"/>
<protein>
    <recommendedName>
        <fullName evidence="4">Lipoprotein</fullName>
    </recommendedName>
</protein>
<comment type="caution">
    <text evidence="2">The sequence shown here is derived from an EMBL/GenBank/DDBJ whole genome shotgun (WGS) entry which is preliminary data.</text>
</comment>
<evidence type="ECO:0000256" key="1">
    <source>
        <dbReference type="SAM" id="SignalP"/>
    </source>
</evidence>
<sequence>MKFTLRFLRIATTVLVFASLAACSRKNLPPTMYMSWTVDGTNMKAESHTAAPIGNVIIASGTAKETPTGIYLTLPKSVGTYPAPPSTSVDAATYRVSNSDGTTQDYKSTSGTIVVTSITDKTIVGTFTFTGSDGTVSKNVTNGKFSLNF</sequence>
<dbReference type="RefSeq" id="WP_191003455.1">
    <property type="nucleotide sequence ID" value="NZ_JACXAD010000002.1"/>
</dbReference>
<reference evidence="2" key="1">
    <citation type="submission" date="2020-09" db="EMBL/GenBank/DDBJ databases">
        <authorList>
            <person name="Kim M.K."/>
        </authorList>
    </citation>
    <scope>NUCLEOTIDE SEQUENCE</scope>
    <source>
        <strain evidence="2">BT664</strain>
    </source>
</reference>
<feature type="chain" id="PRO_5036859172" description="Lipoprotein" evidence="1">
    <location>
        <begin position="19"/>
        <end position="149"/>
    </location>
</feature>
<dbReference type="EMBL" id="JACXAD010000002">
    <property type="protein sequence ID" value="MBD2766618.1"/>
    <property type="molecule type" value="Genomic_DNA"/>
</dbReference>
<dbReference type="InterPro" id="IPR046219">
    <property type="entry name" value="DUF6252"/>
</dbReference>
<gene>
    <name evidence="2" type="ORF">IC235_01770</name>
</gene>
<dbReference type="Proteomes" id="UP000612233">
    <property type="component" value="Unassembled WGS sequence"/>
</dbReference>
<keyword evidence="1" id="KW-0732">Signal</keyword>
<organism evidence="2 3">
    <name type="scientific">Hymenobacter montanus</name>
    <dbReference type="NCBI Taxonomy" id="2771359"/>
    <lineage>
        <taxon>Bacteria</taxon>
        <taxon>Pseudomonadati</taxon>
        <taxon>Bacteroidota</taxon>
        <taxon>Cytophagia</taxon>
        <taxon>Cytophagales</taxon>
        <taxon>Hymenobacteraceae</taxon>
        <taxon>Hymenobacter</taxon>
    </lineage>
</organism>
<dbReference type="PROSITE" id="PS51257">
    <property type="entry name" value="PROKAR_LIPOPROTEIN"/>
    <property type="match status" value="1"/>
</dbReference>
<accession>A0A927BAS7</accession>
<keyword evidence="3" id="KW-1185">Reference proteome</keyword>
<feature type="signal peptide" evidence="1">
    <location>
        <begin position="1"/>
        <end position="18"/>
    </location>
</feature>
<evidence type="ECO:0000313" key="3">
    <source>
        <dbReference type="Proteomes" id="UP000612233"/>
    </source>
</evidence>
<name>A0A927BAS7_9BACT</name>
<dbReference type="AlphaFoldDB" id="A0A927BAS7"/>